<evidence type="ECO:0000313" key="10">
    <source>
        <dbReference type="Proteomes" id="UP000886800"/>
    </source>
</evidence>
<keyword evidence="3" id="KW-0813">Transport</keyword>
<dbReference type="PROSITE" id="PS50893">
    <property type="entry name" value="ABC_TRANSPORTER_2"/>
    <property type="match status" value="1"/>
</dbReference>
<dbReference type="SUPFAM" id="SSF52540">
    <property type="entry name" value="P-loop containing nucleoside triphosphate hydrolases"/>
    <property type="match status" value="1"/>
</dbReference>
<dbReference type="InterPro" id="IPR017871">
    <property type="entry name" value="ABC_transporter-like_CS"/>
</dbReference>
<evidence type="ECO:0000256" key="6">
    <source>
        <dbReference type="ARBA" id="ARBA00022840"/>
    </source>
</evidence>
<accession>A0A9D1WS69</accession>
<evidence type="ECO:0000256" key="3">
    <source>
        <dbReference type="ARBA" id="ARBA00022448"/>
    </source>
</evidence>
<dbReference type="InterPro" id="IPR050388">
    <property type="entry name" value="ABC_Ni/Peptide_Import"/>
</dbReference>
<keyword evidence="7" id="KW-0472">Membrane</keyword>
<dbReference type="GO" id="GO:0015833">
    <property type="term" value="P:peptide transport"/>
    <property type="evidence" value="ECO:0007669"/>
    <property type="project" value="InterPro"/>
</dbReference>
<organism evidence="9 10">
    <name type="scientific">Candidatus Anaerotruncus excrementipullorum</name>
    <dbReference type="NCBI Taxonomy" id="2838465"/>
    <lineage>
        <taxon>Bacteria</taxon>
        <taxon>Bacillati</taxon>
        <taxon>Bacillota</taxon>
        <taxon>Clostridia</taxon>
        <taxon>Eubacteriales</taxon>
        <taxon>Oscillospiraceae</taxon>
        <taxon>Anaerotruncus</taxon>
    </lineage>
</organism>
<proteinExistence type="inferred from homology"/>
<comment type="caution">
    <text evidence="9">The sequence shown here is derived from an EMBL/GenBank/DDBJ whole genome shotgun (WGS) entry which is preliminary data.</text>
</comment>
<evidence type="ECO:0000256" key="5">
    <source>
        <dbReference type="ARBA" id="ARBA00022741"/>
    </source>
</evidence>
<dbReference type="PROSITE" id="PS00211">
    <property type="entry name" value="ABC_TRANSPORTER_1"/>
    <property type="match status" value="1"/>
</dbReference>
<name>A0A9D1WS69_9FIRM</name>
<dbReference type="EMBL" id="DXES01000169">
    <property type="protein sequence ID" value="HIX66154.1"/>
    <property type="molecule type" value="Genomic_DNA"/>
</dbReference>
<dbReference type="GO" id="GO:0016887">
    <property type="term" value="F:ATP hydrolysis activity"/>
    <property type="evidence" value="ECO:0007669"/>
    <property type="project" value="InterPro"/>
</dbReference>
<dbReference type="Proteomes" id="UP000886800">
    <property type="component" value="Unassembled WGS sequence"/>
</dbReference>
<evidence type="ECO:0000313" key="9">
    <source>
        <dbReference type="EMBL" id="HIX66154.1"/>
    </source>
</evidence>
<keyword evidence="6 9" id="KW-0067">ATP-binding</keyword>
<dbReference type="AlphaFoldDB" id="A0A9D1WS69"/>
<gene>
    <name evidence="9" type="ORF">H9736_07890</name>
</gene>
<dbReference type="PANTHER" id="PTHR43297">
    <property type="entry name" value="OLIGOPEPTIDE TRANSPORT ATP-BINDING PROTEIN APPD"/>
    <property type="match status" value="1"/>
</dbReference>
<sequence length="336" mass="36817">MDEKGGFAVEQPILQVKGLKTYFYTDEGVLPGVDGLDFDLDRGQMLAIVGESGCGKSVTSLSILRIIQSPPGRIVAGEILYDGTDLLKLSEKQMRRIRGNQISMIFQEPMTSLNPVFTVGQQLEEGLRLHQQLDRKAARQRAVQMLELVGIPSPQRVIDEYPHQLSGGMRQRVMIAMALSCNPKILIADEPTTALDVTIQAQILRLISQLREQMGTSVILITHDLGVVAEVADAVMVMYAGQAVEYAGVGELFARPLHPYTEGLLKSVPVLGRKVDTLYSIPGTVPSPKDYPEGCRFAPRCAYCTPRCEKEAPPLYDLGGGRRVRCFRCEGGGIDG</sequence>
<evidence type="ECO:0000259" key="8">
    <source>
        <dbReference type="PROSITE" id="PS50893"/>
    </source>
</evidence>
<dbReference type="Gene3D" id="3.40.50.300">
    <property type="entry name" value="P-loop containing nucleotide triphosphate hydrolases"/>
    <property type="match status" value="1"/>
</dbReference>
<dbReference type="CDD" id="cd03257">
    <property type="entry name" value="ABC_NikE_OppD_transporters"/>
    <property type="match status" value="1"/>
</dbReference>
<reference evidence="9" key="1">
    <citation type="journal article" date="2021" name="PeerJ">
        <title>Extensive microbial diversity within the chicken gut microbiome revealed by metagenomics and culture.</title>
        <authorList>
            <person name="Gilroy R."/>
            <person name="Ravi A."/>
            <person name="Getino M."/>
            <person name="Pursley I."/>
            <person name="Horton D.L."/>
            <person name="Alikhan N.F."/>
            <person name="Baker D."/>
            <person name="Gharbi K."/>
            <person name="Hall N."/>
            <person name="Watson M."/>
            <person name="Adriaenssens E.M."/>
            <person name="Foster-Nyarko E."/>
            <person name="Jarju S."/>
            <person name="Secka A."/>
            <person name="Antonio M."/>
            <person name="Oren A."/>
            <person name="Chaudhuri R.R."/>
            <person name="La Ragione R."/>
            <person name="Hildebrand F."/>
            <person name="Pallen M.J."/>
        </authorList>
    </citation>
    <scope>NUCLEOTIDE SEQUENCE</scope>
    <source>
        <strain evidence="9">CHK188-5543</strain>
    </source>
</reference>
<dbReference type="InterPro" id="IPR003439">
    <property type="entry name" value="ABC_transporter-like_ATP-bd"/>
</dbReference>
<evidence type="ECO:0000256" key="1">
    <source>
        <dbReference type="ARBA" id="ARBA00004202"/>
    </source>
</evidence>
<evidence type="ECO:0000256" key="7">
    <source>
        <dbReference type="ARBA" id="ARBA00023136"/>
    </source>
</evidence>
<dbReference type="Pfam" id="PF08352">
    <property type="entry name" value="oligo_HPY"/>
    <property type="match status" value="1"/>
</dbReference>
<evidence type="ECO:0000256" key="4">
    <source>
        <dbReference type="ARBA" id="ARBA00022475"/>
    </source>
</evidence>
<dbReference type="GO" id="GO:0005886">
    <property type="term" value="C:plasma membrane"/>
    <property type="evidence" value="ECO:0007669"/>
    <property type="project" value="UniProtKB-SubCell"/>
</dbReference>
<dbReference type="FunFam" id="3.40.50.300:FF:000016">
    <property type="entry name" value="Oligopeptide ABC transporter ATP-binding component"/>
    <property type="match status" value="1"/>
</dbReference>
<dbReference type="InterPro" id="IPR003593">
    <property type="entry name" value="AAA+_ATPase"/>
</dbReference>
<feature type="domain" description="ABC transporter" evidence="8">
    <location>
        <begin position="14"/>
        <end position="265"/>
    </location>
</feature>
<reference evidence="9" key="2">
    <citation type="submission" date="2021-04" db="EMBL/GenBank/DDBJ databases">
        <authorList>
            <person name="Gilroy R."/>
        </authorList>
    </citation>
    <scope>NUCLEOTIDE SEQUENCE</scope>
    <source>
        <strain evidence="9">CHK188-5543</strain>
    </source>
</reference>
<dbReference type="NCBIfam" id="TIGR01727">
    <property type="entry name" value="oligo_HPY"/>
    <property type="match status" value="1"/>
</dbReference>
<protein>
    <submittedName>
        <fullName evidence="9">ABC transporter ATP-binding protein</fullName>
    </submittedName>
</protein>
<dbReference type="PANTHER" id="PTHR43297:SF2">
    <property type="entry name" value="DIPEPTIDE TRANSPORT ATP-BINDING PROTEIN DPPD"/>
    <property type="match status" value="1"/>
</dbReference>
<dbReference type="GO" id="GO:0005524">
    <property type="term" value="F:ATP binding"/>
    <property type="evidence" value="ECO:0007669"/>
    <property type="project" value="UniProtKB-KW"/>
</dbReference>
<evidence type="ECO:0000256" key="2">
    <source>
        <dbReference type="ARBA" id="ARBA00005417"/>
    </source>
</evidence>
<dbReference type="InterPro" id="IPR027417">
    <property type="entry name" value="P-loop_NTPase"/>
</dbReference>
<dbReference type="InterPro" id="IPR013563">
    <property type="entry name" value="Oligopep_ABC_C"/>
</dbReference>
<dbReference type="Pfam" id="PF00005">
    <property type="entry name" value="ABC_tran"/>
    <property type="match status" value="1"/>
</dbReference>
<keyword evidence="4" id="KW-1003">Cell membrane</keyword>
<keyword evidence="5" id="KW-0547">Nucleotide-binding</keyword>
<comment type="similarity">
    <text evidence="2">Belongs to the ABC transporter superfamily.</text>
</comment>
<comment type="subcellular location">
    <subcellularLocation>
        <location evidence="1">Cell membrane</location>
        <topology evidence="1">Peripheral membrane protein</topology>
    </subcellularLocation>
</comment>
<dbReference type="SMART" id="SM00382">
    <property type="entry name" value="AAA"/>
    <property type="match status" value="1"/>
</dbReference>